<evidence type="ECO:0000313" key="2">
    <source>
        <dbReference type="Proteomes" id="UP000692954"/>
    </source>
</evidence>
<keyword evidence="2" id="KW-1185">Reference proteome</keyword>
<gene>
    <name evidence="1" type="ORF">PSON_ATCC_30995.1.T2160014</name>
</gene>
<organism evidence="1 2">
    <name type="scientific">Paramecium sonneborni</name>
    <dbReference type="NCBI Taxonomy" id="65129"/>
    <lineage>
        <taxon>Eukaryota</taxon>
        <taxon>Sar</taxon>
        <taxon>Alveolata</taxon>
        <taxon>Ciliophora</taxon>
        <taxon>Intramacronucleata</taxon>
        <taxon>Oligohymenophorea</taxon>
        <taxon>Peniculida</taxon>
        <taxon>Parameciidae</taxon>
        <taxon>Paramecium</taxon>
    </lineage>
</organism>
<protein>
    <submittedName>
        <fullName evidence="1">Uncharacterized protein</fullName>
    </submittedName>
</protein>
<name>A0A8S1RMD3_9CILI</name>
<comment type="caution">
    <text evidence="1">The sequence shown here is derived from an EMBL/GenBank/DDBJ whole genome shotgun (WGS) entry which is preliminary data.</text>
</comment>
<sequence length="97" mass="10894">MSSCTGNSTNNCCTDRTYISVYNHSRCSDQLSSCTVHSTKDSCTAKTCSNSTTTQFTQTNWTAWLSTCTNSQAIQFQFHIRNFLIVGFTITKLPHNY</sequence>
<reference evidence="1" key="1">
    <citation type="submission" date="2021-01" db="EMBL/GenBank/DDBJ databases">
        <authorList>
            <consortium name="Genoscope - CEA"/>
            <person name="William W."/>
        </authorList>
    </citation>
    <scope>NUCLEOTIDE SEQUENCE</scope>
</reference>
<accession>A0A8S1RMD3</accession>
<proteinExistence type="predicted"/>
<dbReference type="Proteomes" id="UP000692954">
    <property type="component" value="Unassembled WGS sequence"/>
</dbReference>
<dbReference type="EMBL" id="CAJJDN010000216">
    <property type="protein sequence ID" value="CAD8129326.1"/>
    <property type="molecule type" value="Genomic_DNA"/>
</dbReference>
<evidence type="ECO:0000313" key="1">
    <source>
        <dbReference type="EMBL" id="CAD8129326.1"/>
    </source>
</evidence>
<dbReference type="AlphaFoldDB" id="A0A8S1RMD3"/>